<dbReference type="InterPro" id="IPR025220">
    <property type="entry name" value="NFRKB_WH_1"/>
</dbReference>
<dbReference type="InterPro" id="IPR038106">
    <property type="entry name" value="NFRKB_winged_sf"/>
</dbReference>
<dbReference type="Gene3D" id="1.10.10.2430">
    <property type="entry name" value="NFRKB winged helix-like domain"/>
    <property type="match status" value="1"/>
</dbReference>
<dbReference type="AlphaFoldDB" id="A0AAV2TSU2"/>
<feature type="region of interest" description="Disordered" evidence="1">
    <location>
        <begin position="407"/>
        <end position="475"/>
    </location>
</feature>
<reference evidence="4" key="1">
    <citation type="submission" date="2024-06" db="EMBL/GenBank/DDBJ databases">
        <authorList>
            <person name="Liu X."/>
            <person name="Lenzi L."/>
            <person name="Haldenby T S."/>
            <person name="Uol C."/>
        </authorList>
    </citation>
    <scope>NUCLEOTIDE SEQUENCE</scope>
</reference>
<accession>A0AAV2TSU2</accession>
<feature type="domain" description="Nuclear factor related to kappa-B-binding protein winged helix-like" evidence="2">
    <location>
        <begin position="234"/>
        <end position="343"/>
    </location>
</feature>
<dbReference type="Proteomes" id="UP001497525">
    <property type="component" value="Unassembled WGS sequence"/>
</dbReference>
<dbReference type="GO" id="GO:0031011">
    <property type="term" value="C:Ino80 complex"/>
    <property type="evidence" value="ECO:0007669"/>
    <property type="project" value="InterPro"/>
</dbReference>
<name>A0AAV2TSU2_CALDB</name>
<dbReference type="EMBL" id="CAXLJL010000601">
    <property type="protein sequence ID" value="CAL5139517.1"/>
    <property type="molecule type" value="Genomic_DNA"/>
</dbReference>
<feature type="compositionally biased region" description="Acidic residues" evidence="1">
    <location>
        <begin position="416"/>
        <end position="427"/>
    </location>
</feature>
<comment type="caution">
    <text evidence="4">The sequence shown here is derived from an EMBL/GenBank/DDBJ whole genome shotgun (WGS) entry which is preliminary data.</text>
</comment>
<dbReference type="InterPro" id="IPR057748">
    <property type="entry name" value="NFRKB_WH_2"/>
</dbReference>
<sequence>MATTERGDIAEEYFRHKSSDCPLLDDNDDIISAYCAALSRERYVLLKQLQQKLENLTNSKPEDSTFLDGDGISELRSVCDSLDPKLESRVSEIFSQSLSEIESQAKGIRPVAQSPKTVLTDLLRSYASQRQLLTDESKNSVQSTRTALRKLIRSARIERRKQRGRLHRPRISPTSSIRGAGIYHRRGRGGRRGRPPRGYLGSQRFRHNRLSGSWNEESARLASDTSWPSAEQGFFCLLRGFLTQGAERRRLTTAQLCEYVREWQNQSGTKLQRFGGPWAWISRTEDWSAVTPHALQFLTAESVPPIPGGGPPTASSVRHSSRRLLCPRPFVDSRPRVHQWSWLLAPPSTSSTSVDPQASEKFMAEAKELLELFSEWIRTPRGLGGLADAVWLVSSGVTVGRVARRKLQMTKKQQDDQSEEDEEDWDEDGRLRITGGDQTGSECEEQDDDHRQRPHSAKSRHTPQTTSIIDDSVPPPLCPTSWRLRPFTEEQKRAFQAQESERFMRPWMPFVYHIQDYTSVVGPLRAAPSANAQRAAALFQRAGPLQARARDHPLLRPDRPMYVSLAEIVRDAVACLPNGEGTRADITTLVQNSGYLLANFDQRKLQQCVSSALDRLQGEAADPSVYFNASRRMWIYRHRHRTAEEFAELHENRCAINEAKKSLQRGDLRASTASSSSSVKCLSKQSQYRPFDRGYSHCSPHRIAASRQFCSGSSALPKYGGMPRLDYDGGSTTMEEDDVSDSHIPDIEELEAADMLRAAVGRSGFSDCSEASSYVSYNADSGDDYEVDRGRVSGKEWGIEPGDGLIDDDDTDDYCLHPYRSRSPVAFARHENFHQDRSQRMRMDHQPANVRFPEHRFSQRPFPSQRHY</sequence>
<evidence type="ECO:0008006" key="6">
    <source>
        <dbReference type="Google" id="ProtNLM"/>
    </source>
</evidence>
<gene>
    <name evidence="4" type="ORF">CDAUBV1_LOCUS14548</name>
</gene>
<evidence type="ECO:0000313" key="4">
    <source>
        <dbReference type="EMBL" id="CAL5139517.1"/>
    </source>
</evidence>
<dbReference type="GO" id="GO:0002020">
    <property type="term" value="F:protease binding"/>
    <property type="evidence" value="ECO:0007669"/>
    <property type="project" value="TreeGrafter"/>
</dbReference>
<proteinExistence type="predicted"/>
<feature type="compositionally biased region" description="Basic residues" evidence="1">
    <location>
        <begin position="183"/>
        <end position="195"/>
    </location>
</feature>
<feature type="region of interest" description="Disordered" evidence="1">
    <location>
        <begin position="162"/>
        <end position="202"/>
    </location>
</feature>
<feature type="domain" description="Nuclear factor related to kappa-B-binding protein second winged helix" evidence="3">
    <location>
        <begin position="492"/>
        <end position="644"/>
    </location>
</feature>
<evidence type="ECO:0000313" key="5">
    <source>
        <dbReference type="Proteomes" id="UP001497525"/>
    </source>
</evidence>
<dbReference type="Pfam" id="PF25793">
    <property type="entry name" value="WHD_2nd_NFRKB"/>
    <property type="match status" value="1"/>
</dbReference>
<evidence type="ECO:0000259" key="3">
    <source>
        <dbReference type="Pfam" id="PF25793"/>
    </source>
</evidence>
<dbReference type="InterPro" id="IPR024867">
    <property type="entry name" value="NFRKB"/>
</dbReference>
<dbReference type="PANTHER" id="PTHR13052">
    <property type="entry name" value="NFRKB-RELATED"/>
    <property type="match status" value="1"/>
</dbReference>
<dbReference type="PANTHER" id="PTHR13052:SF3">
    <property type="entry name" value="NUCLEAR FACTOR RELATED TO KAPPA-B-BINDING PROTEIN"/>
    <property type="match status" value="1"/>
</dbReference>
<feature type="compositionally biased region" description="Basic residues" evidence="1">
    <location>
        <begin position="452"/>
        <end position="461"/>
    </location>
</feature>
<dbReference type="Pfam" id="PF14465">
    <property type="entry name" value="WHD_1st_NFRKB"/>
    <property type="match status" value="1"/>
</dbReference>
<organism evidence="4 5">
    <name type="scientific">Calicophoron daubneyi</name>
    <name type="common">Rumen fluke</name>
    <name type="synonym">Paramphistomum daubneyi</name>
    <dbReference type="NCBI Taxonomy" id="300641"/>
    <lineage>
        <taxon>Eukaryota</taxon>
        <taxon>Metazoa</taxon>
        <taxon>Spiralia</taxon>
        <taxon>Lophotrochozoa</taxon>
        <taxon>Platyhelminthes</taxon>
        <taxon>Trematoda</taxon>
        <taxon>Digenea</taxon>
        <taxon>Plagiorchiida</taxon>
        <taxon>Pronocephalata</taxon>
        <taxon>Paramphistomoidea</taxon>
        <taxon>Paramphistomidae</taxon>
        <taxon>Calicophoron</taxon>
    </lineage>
</organism>
<protein>
    <recommendedName>
        <fullName evidence="6">NFRKB winged helix-like domain-containing protein</fullName>
    </recommendedName>
</protein>
<evidence type="ECO:0000256" key="1">
    <source>
        <dbReference type="SAM" id="MobiDB-lite"/>
    </source>
</evidence>
<evidence type="ECO:0000259" key="2">
    <source>
        <dbReference type="Pfam" id="PF14465"/>
    </source>
</evidence>